<accession>C1E0R4</accession>
<dbReference type="SUPFAM" id="SSF52540">
    <property type="entry name" value="P-loop containing nucleoside triphosphate hydrolases"/>
    <property type="match status" value="4"/>
</dbReference>
<keyword evidence="11" id="KW-0969">Cilium</keyword>
<dbReference type="InterPro" id="IPR042228">
    <property type="entry name" value="Dynein_linker_3"/>
</dbReference>
<dbReference type="Gene3D" id="1.20.920.20">
    <property type="match status" value="1"/>
</dbReference>
<dbReference type="InterPro" id="IPR054354">
    <property type="entry name" value="DYNC2H1-like_lid"/>
</dbReference>
<evidence type="ECO:0000256" key="3">
    <source>
        <dbReference type="ARBA" id="ARBA00022490"/>
    </source>
</evidence>
<dbReference type="Proteomes" id="UP000002009">
    <property type="component" value="Chromosome 3"/>
</dbReference>
<feature type="coiled-coil region" evidence="15">
    <location>
        <begin position="3015"/>
        <end position="3063"/>
    </location>
</feature>
<keyword evidence="8" id="KW-0282">Flagellum</keyword>
<dbReference type="InterPro" id="IPR035699">
    <property type="entry name" value="AAA_6"/>
</dbReference>
<evidence type="ECO:0000256" key="12">
    <source>
        <dbReference type="ARBA" id="ARBA00023175"/>
    </source>
</evidence>
<dbReference type="Gene3D" id="1.10.8.1220">
    <property type="match status" value="1"/>
</dbReference>
<dbReference type="InterPro" id="IPR043157">
    <property type="entry name" value="Dynein_AAA1S"/>
</dbReference>
<keyword evidence="19" id="KW-1185">Reference proteome</keyword>
<dbReference type="PANTHER" id="PTHR22878:SF68">
    <property type="entry name" value="DYNEIN HEAVY CHAIN 6, AXONEMAL-LIKE"/>
    <property type="match status" value="1"/>
</dbReference>
<dbReference type="InterPro" id="IPR003593">
    <property type="entry name" value="AAA+_ATPase"/>
</dbReference>
<feature type="compositionally biased region" description="Acidic residues" evidence="16">
    <location>
        <begin position="3491"/>
        <end position="3504"/>
    </location>
</feature>
<keyword evidence="6" id="KW-0970">Cilium biogenesis/degradation</keyword>
<dbReference type="RefSeq" id="XP_002500344.1">
    <property type="nucleotide sequence ID" value="XM_002500298.1"/>
</dbReference>
<keyword evidence="13" id="KW-0206">Cytoskeleton</keyword>
<feature type="compositionally biased region" description="Polar residues" evidence="16">
    <location>
        <begin position="52"/>
        <end position="64"/>
    </location>
</feature>
<evidence type="ECO:0000256" key="15">
    <source>
        <dbReference type="SAM" id="Coils"/>
    </source>
</evidence>
<dbReference type="InParanoid" id="C1E0R4"/>
<dbReference type="FunFam" id="1.10.8.720:FF:000001">
    <property type="entry name" value="dynein heavy chain 7, axonemal"/>
    <property type="match status" value="1"/>
</dbReference>
<dbReference type="InterPro" id="IPR041658">
    <property type="entry name" value="AAA_lid_11"/>
</dbReference>
<dbReference type="FunFam" id="1.10.8.710:FF:000004">
    <property type="entry name" value="Dynein axonemal heavy chain 6"/>
    <property type="match status" value="1"/>
</dbReference>
<dbReference type="InterPro" id="IPR024743">
    <property type="entry name" value="Dynein_HC_stalk"/>
</dbReference>
<dbReference type="InterPro" id="IPR042222">
    <property type="entry name" value="Dynein_2_N"/>
</dbReference>
<dbReference type="Gene3D" id="3.10.490.20">
    <property type="match status" value="1"/>
</dbReference>
<dbReference type="Pfam" id="PF12774">
    <property type="entry name" value="AAA_6"/>
    <property type="match status" value="1"/>
</dbReference>
<keyword evidence="7" id="KW-0067">ATP-binding</keyword>
<sequence>MAPNGEDMPPAGLGHTGRTQAEDGVGRASLTRDALANQLYLKTKPPSATAFRPSQTMGRTSALKSTGRLEPLTAARPPAVSAPAMMGTAGRNNAMGATYETTVRSSTPARVGGAVTLAPLTPTGDSSRANGSLGTTDAVPTGSLRVSPSKPLLRPESEDDGYQYLALLRWMRRNAADEERRVANALPPGPHGADEFVYLARLDRDPNDWQPYALGVREYHGVDRTDYYTMSAQGITHFLDGVQPEFITAERWELEVANYKKIKSLTVFRTYKKWKSWKLWRKSVMSAKMQRAASVLEKNLFVLDPVFAPTIDKIRDACRELSKKRLSKVRTGEVRTLGAFVDEVKEAREEMTEEFARFSAEQTATVSDACQRSLDAMEARLEEFYGDDLPCTDRMDRISGHGSAGPSSPAAGRGSATGRMSGPGSKRGGSEDAAQYAYTVAATRRTEQRRCLTFVKLMDYVMCDTMHDMLLDSVTDVLSATKQCEEDQFEMPKPPYRLHKPRLKVQSAMKRMFRKITQENRRQSASKKVREAAKENQLMDTIKDRQMQARHEKEDDELNRFEPEFPVLPQFEVELAWDERASQTVFEPSFHDFQSEVEKTVKSFIDILAKVKRLPDDKALMSKMTDALEMEQSSGKGVDMADLAYTERWRELVRQVRRSLAFGFDTATRYKDNFDIFVNMKKKNAETSTSQIVENYKSGDLVIDNFRRDTITYLDQKKRMEAFYVDQNVGIVKIKSQRLQTALLPSPTAKLEELSKMLPGLAAEMFDKFIEEVHAGTNKLANPPKSAEDFMDVMRFCVDLRESTLERLGAQAEEVKALYDLINEFGFPIKEEDQAKFALLEDDFAMLETVLDESEGQQEDRIKQFAAEMIEAGKEVNQNLKDLAKAATDEMILDVEAPREQVLEFVEDLTTKVEAQQAEAKRIVKIQETFKVEPTEFESLKAVAEDVALKRSMWVSDKEFDGLVVTWAESVFDQIDVASMEEKVQKMGKLCVKLERGLQPNSVVPAFKAKVDAYKQLLPVISALGNDALLMRHWDKIQEIIGQPIVRDETFTLQKILDMKCPDHSDAISQVSVEATQERQLESQLEKIVKRWQDVSFAVTNYKESKDTFILGGLEEVFTALEDSMVTMTTILSSRFVAGIRTEVEKVEKNMNVFSDTLDEWLAVQKNWMYLESIFSAPDIQRQLPNESKQFYGVDKMYRDVMRKTRENDNAMRAATTPGYLEKFQKANETLDFIQKNLEEYLETKRMGFPRFYFLSNDELLEILAETKNVQAVQPHMSKCFDGIKSLDFGEDPKSVDIFAMFSAEGERVQLGKNLKARGNVEQWLTAVEAAMVAALKKQGKESYVSYAKEARTDWVRNQPAQIVIMVAQIYWCRGVIECLESENPVAAMEKYLEKNRSDLKDMTAVVREDLTRLHRKIIAALITIDVHARDIVEELWQEKVESVNDFKWQMQLRYYWDDKDDICLIRQTNTLFNYAYEYLGAQSRLVVTPMTDRCYMTLTGAMHLRLGGAPAGPAGTGKTESTKDLGKALGVQCVVFNCGDNLDYKFMGKFFAGLSQCGAWACFDEFNRIDIEVLSVVAQQLLTIQNAMKAGLDIFTFEGREMPLKHTFAVFITMNPGYAGRTELPDNLKALFRPMAMMIPDYALVAEVMLFSEGFETSKDLSRKMTKLYKLSSEQLSQQDHYDFGMRALKSLLVMAGALKRGSPDLDEQVVLIRAMRDANLPKFLSADCELFENLIMDLFPGKVVPESSSGDLERAIVESINEVDLQPKETFVTKVVQLYETFNVRFGVMLVGPTGGAKTTNYQILKSAMTKLRNEGHPNDSFQVIHTYVFNPKCIKMGELYGEYNLGTGEWTDGLGSTLIRNAVADQTMEKKWVVFDGPVDAIWIENMNTVLDDNCTLCLPNGERIKLNPITMRMLFEVQDLAVASPATVSRCGMVYMPPNELGWLPYVTTWANTQLPEAMTDDTKAYILSLFNKTIDGGLSFMRKNLKEAIPTVDINLVTSLTALFKSLVQPEKGVDFADDKLSLHPKLAKVFVFSYVWSLGGNLQEQFHAQFDEWARAHFADNIKELEKVPPADEGAVLYDFYVVTDDIDFPKGRFEHWDKAVKPFKYSKDVPFFQLLVPNLDTTRFSFLLETCLDVDKSLLLTGGTGVGKSVIITDYLARSQEPRGLVNIILNFSAQTPAKDTQLLIESKLEKKRKTRFGAPPNKKIVLFVDDVNMPARETYGAQPPVELLRQYQDFRGFYDREKLFWKDVEDTTLVCACAPPGGGRQEVTPRFFRHFNMLNVPPPNDATMKIILGSIFSGFLDSSFGPENDKKFPKEFQEIVTPVVDSSVEVYRRMSEELLPTPQKSHYTFNLRDLSKVLQGMLLITPDKCKALDVMTRLWVHESMRVFHDRLISVEDKDYYKVMASELVEKNFAVVLEGKYEDPPVPEGEAPPEPEVDEDGNPVEYKLGTRAYKDLFEDRNIIFGDFLDQNCEPEERVYEEGDDIPKMIKIMEDYLEEYNFSATNQMNLVFFMDAAEHATRIARILRQPRGNAMLVGVGGSGKQSLTRFGSFMAGFKCFSIELTRGYGITEFRDDLKNLYVQTGIEGTPTVFLFTDTQIVTEGFVEDINNILNSGEVPGLFAQDEKERMMTEIRPYAESLGLNPTKDVLFSTFINRVRDNLHIILCMSPVGEAFRSRCRQFPSLINCCTIDWFMEWPEEALTSVSNKFLSTVDLGSPEVNKHVANMCVDVHMSVTQTSERFFQELRRKFYTTPKSYLDLINLYTALLAEKREELGNAKDRLLNGLNKLAETNVIIDNLKIELGELQPVLEEKSAATAELIEQVNRDKADAAEVEKKVIEEEAQAKALAAETEAIAASAKADLEEAMPALDAAVESLNALNKNDIVEIKNLPRPPPLVGVTMEAVLTLLKEKTDWASARKVLGDTGFMKRLFEFDKDNISPKTLKRLEKFVNREDFTPEIVQSQSQAAKSLCMWCRAMHVYAGVEKVVRPKRKALAEAEASLAATLAALKEKQQFLKDVQDKVAQLEKDLAKAEAESQSLKDQAQLTEDRLVRAEKLTSGLADEAVRWKSTAESLGDQRELLVGDVFVSAACISYFGAFNGAYRDELVDLWTSRCRELGVPVSENCSLKNTLASPVEIREWNIWGLPTDDVSVDNGILVTRGRRWPLMIDPQAQANTWVKNMEQKNALKIIKLTDGNYLRTMENSIRNGTPVLVEDIGETLDPALEPILQKAVFVQNGRTLIRLGDTDVDYDPNFKFYLTTKMPNPHYLPEVCIKVTIINFTVTIKGLEDQLLGDVVRKERPDLEEAKDRLVLSISNDKKQLKDLEDKILRLLKESEGNILDDVDLIKTLETSKTTSTMINGRVKEAEQTEASINETREKYRPAAIRGSILYFVVADLALIGPMYQYSLNFFMKLFNQCIDNSEPSERLRKRLKNLMSYTTYFVYVSVCRGLFEEHKLLFSLLVCTSIMRVMTVQEKFDEANVGDAEESDEEDEDEEAKPEVAAPVESPAVIEAREWNVFLRGTPLNYEAPAKTVEWLTDAVWRNVCYLETDLPDYLTGFTADMAAKSAEFEAWAESDSPFQEPMPGGWDDKLTYFIKLAVVKVFKEDKAVASAQQYIGAELGKAFTEAPPWTLDDVFPDTNSRVPIIFILSTGADPTAMLQRFATKMGWVPGERLHFCSLGQGQGPIAEEMVSKAQDNGDWVCLQNCHVASSWMLSLEAMVNNMSQDYNPVHDDFRLWLTSMPAAIFPVLVLQNGIKLTNEPPKGVRANMKRTFNDIQEDVWEGCSKPQPYKKLVFALSTFHAIIQERRKFGPLGWNIRYEFNASDIECSMLTLKMFLEEQDEIPWAALVYVTGQINYGGRVTDDLDRRCLMSILKKYYLPDILDDNYRFTPSGTYYAPPEGDLFSFRDYLEQLPLTEAPEVFGMHPNANITFQLQETRKMMDTILSIQPRATSAEGGKSPDEIVAALAAEIESNIAPPLDLDDACPGLFDRTASGQLKSLSVVLGQEIERFNKLTRRVLSSLKELQKAIKGIVVMTGELEQMYTDFLNNKVPGLWEKVAYPSLKPLGGWIVDYHRRIDFMRTWLTKGNPKSYWLSGFFFPQGFMTGVLQEHARKYQQPIDALNFNFEVLEGKETAEDITEAPEDGVLIDGLYVDNARWNREMKYLDESDPGVMISNLPVVHFVPVMGYYPPPLLAPADPKEYQCPLYKTSVRAGILSTTGQSTNFVICVGLPIRPGTDSDFWVLQGVALLCATND</sequence>
<feature type="region of interest" description="Disordered" evidence="16">
    <location>
        <begin position="2430"/>
        <end position="2450"/>
    </location>
</feature>
<dbReference type="FunFam" id="3.40.50.300:FF:000362">
    <property type="entry name" value="Dynein, axonemal, heavy chain 6"/>
    <property type="match status" value="1"/>
</dbReference>
<feature type="coiled-coil region" evidence="15">
    <location>
        <begin position="3314"/>
        <end position="3341"/>
    </location>
</feature>
<dbReference type="Pfam" id="PF17852">
    <property type="entry name" value="Dynein_AAA_lid"/>
    <property type="match status" value="1"/>
</dbReference>
<dbReference type="Gene3D" id="1.10.472.130">
    <property type="match status" value="1"/>
</dbReference>
<keyword evidence="9" id="KW-0243">Dynein</keyword>
<dbReference type="OMA" id="VESFDWQ"/>
<evidence type="ECO:0000256" key="11">
    <source>
        <dbReference type="ARBA" id="ARBA00023069"/>
    </source>
</evidence>
<evidence type="ECO:0000256" key="13">
    <source>
        <dbReference type="ARBA" id="ARBA00023212"/>
    </source>
</evidence>
<keyword evidence="14" id="KW-0966">Cell projection</keyword>
<dbReference type="FunFam" id="1.20.1270.280:FF:000001">
    <property type="entry name" value="dynein heavy chain 7, axonemal"/>
    <property type="match status" value="1"/>
</dbReference>
<dbReference type="FunFam" id="3.40.50.300:FF:000223">
    <property type="entry name" value="Dynein heavy chain 3, axonemal"/>
    <property type="match status" value="1"/>
</dbReference>
<protein>
    <submittedName>
        <fullName evidence="18">Dynein heavy chain</fullName>
    </submittedName>
</protein>
<dbReference type="Pfam" id="PF12780">
    <property type="entry name" value="AAA_8"/>
    <property type="match status" value="1"/>
</dbReference>
<dbReference type="Gene3D" id="3.40.50.300">
    <property type="entry name" value="P-loop containing nucleotide triphosphate hydrolases"/>
    <property type="match status" value="5"/>
</dbReference>
<feature type="compositionally biased region" description="Acidic residues" evidence="16">
    <location>
        <begin position="2438"/>
        <end position="2449"/>
    </location>
</feature>
<dbReference type="Gene3D" id="1.20.140.100">
    <property type="entry name" value="Dynein heavy chain, N-terminal domain 2"/>
    <property type="match status" value="1"/>
</dbReference>
<dbReference type="OrthoDB" id="537704at2759"/>
<dbReference type="GO" id="GO:0008569">
    <property type="term" value="F:minus-end-directed microtubule motor activity"/>
    <property type="evidence" value="ECO:0007669"/>
    <property type="project" value="InterPro"/>
</dbReference>
<dbReference type="FunFam" id="1.10.287.2620:FF:000002">
    <property type="entry name" value="Dynein heavy chain 2, axonemal"/>
    <property type="match status" value="1"/>
</dbReference>
<feature type="region of interest" description="Disordered" evidence="16">
    <location>
        <begin position="3487"/>
        <end position="3510"/>
    </location>
</feature>
<dbReference type="PANTHER" id="PTHR22878">
    <property type="entry name" value="DYNEIN HEAVY CHAIN 6, AXONEMAL-LIKE-RELATED"/>
    <property type="match status" value="1"/>
</dbReference>
<keyword evidence="4" id="KW-0493">Microtubule</keyword>
<dbReference type="Pfam" id="PF03028">
    <property type="entry name" value="Dynein_heavy"/>
    <property type="match status" value="1"/>
</dbReference>
<dbReference type="Pfam" id="PF12775">
    <property type="entry name" value="AAA_7"/>
    <property type="match status" value="1"/>
</dbReference>
<dbReference type="CDD" id="cd00009">
    <property type="entry name" value="AAA"/>
    <property type="match status" value="1"/>
</dbReference>
<dbReference type="eggNOG" id="KOG3595">
    <property type="taxonomic scope" value="Eukaryota"/>
</dbReference>
<reference evidence="18 19" key="1">
    <citation type="journal article" date="2009" name="Science">
        <title>Green evolution and dynamic adaptations revealed by genomes of the marine picoeukaryotes Micromonas.</title>
        <authorList>
            <person name="Worden A.Z."/>
            <person name="Lee J.H."/>
            <person name="Mock T."/>
            <person name="Rouze P."/>
            <person name="Simmons M.P."/>
            <person name="Aerts A.L."/>
            <person name="Allen A.E."/>
            <person name="Cuvelier M.L."/>
            <person name="Derelle E."/>
            <person name="Everett M.V."/>
            <person name="Foulon E."/>
            <person name="Grimwood J."/>
            <person name="Gundlach H."/>
            <person name="Henrissat B."/>
            <person name="Napoli C."/>
            <person name="McDonald S.M."/>
            <person name="Parker M.S."/>
            <person name="Rombauts S."/>
            <person name="Salamov A."/>
            <person name="Von Dassow P."/>
            <person name="Badger J.H."/>
            <person name="Coutinho P.M."/>
            <person name="Demir E."/>
            <person name="Dubchak I."/>
            <person name="Gentemann C."/>
            <person name="Eikrem W."/>
            <person name="Gready J.E."/>
            <person name="John U."/>
            <person name="Lanier W."/>
            <person name="Lindquist E.A."/>
            <person name="Lucas S."/>
            <person name="Mayer K.F."/>
            <person name="Moreau H."/>
            <person name="Not F."/>
            <person name="Otillar R."/>
            <person name="Panaud O."/>
            <person name="Pangilinan J."/>
            <person name="Paulsen I."/>
            <person name="Piegu B."/>
            <person name="Poliakov A."/>
            <person name="Robbens S."/>
            <person name="Schmutz J."/>
            <person name="Toulza E."/>
            <person name="Wyss T."/>
            <person name="Zelensky A."/>
            <person name="Zhou K."/>
            <person name="Armbrust E.V."/>
            <person name="Bhattacharya D."/>
            <person name="Goodenough U.W."/>
            <person name="Van de Peer Y."/>
            <person name="Grigoriev I.V."/>
        </authorList>
    </citation>
    <scope>NUCLEOTIDE SEQUENCE [LARGE SCALE GENOMIC DNA]</scope>
    <source>
        <strain evidence="19">RCC299 / NOUM17</strain>
    </source>
</reference>
<dbReference type="Gene3D" id="1.20.58.1120">
    <property type="match status" value="1"/>
</dbReference>
<dbReference type="SMART" id="SM00382">
    <property type="entry name" value="AAA"/>
    <property type="match status" value="2"/>
</dbReference>
<dbReference type="InterPro" id="IPR042219">
    <property type="entry name" value="AAA_lid_11_sf"/>
</dbReference>
<dbReference type="Gene3D" id="1.10.287.2620">
    <property type="match status" value="1"/>
</dbReference>
<dbReference type="FunFam" id="1.20.920.20:FF:000001">
    <property type="entry name" value="dynein heavy chain 2, axonemal"/>
    <property type="match status" value="1"/>
</dbReference>
<dbReference type="FunFam" id="3.20.180.20:FF:000003">
    <property type="entry name" value="Dynein heavy chain 12, axonemal"/>
    <property type="match status" value="1"/>
</dbReference>
<dbReference type="FunFam" id="1.20.58.1120:FF:000007">
    <property type="entry name" value="Dynein heavy chain 4"/>
    <property type="match status" value="1"/>
</dbReference>
<dbReference type="GO" id="GO:0070286">
    <property type="term" value="P:axonemal dynein complex assembly"/>
    <property type="evidence" value="ECO:0007669"/>
    <property type="project" value="UniProtKB-ARBA"/>
</dbReference>
<dbReference type="FunFam" id="1.20.140.100:FF:000004">
    <property type="entry name" value="Dynein axonemal heavy chain 6"/>
    <property type="match status" value="1"/>
</dbReference>
<evidence type="ECO:0000313" key="19">
    <source>
        <dbReference type="Proteomes" id="UP000002009"/>
    </source>
</evidence>
<keyword evidence="3" id="KW-0963">Cytoplasm</keyword>
<dbReference type="Pfam" id="PF22597">
    <property type="entry name" value="DYN_lid"/>
    <property type="match status" value="1"/>
</dbReference>
<dbReference type="GO" id="GO:0045505">
    <property type="term" value="F:dynein intermediate chain binding"/>
    <property type="evidence" value="ECO:0007669"/>
    <property type="project" value="InterPro"/>
</dbReference>
<dbReference type="InterPro" id="IPR026983">
    <property type="entry name" value="DHC"/>
</dbReference>
<evidence type="ECO:0000313" key="18">
    <source>
        <dbReference type="EMBL" id="ACO61602.1"/>
    </source>
</evidence>
<organism evidence="18 19">
    <name type="scientific">Micromonas commoda (strain RCC299 / NOUM17 / CCMP2709)</name>
    <name type="common">Picoplanktonic green alga</name>
    <dbReference type="NCBI Taxonomy" id="296587"/>
    <lineage>
        <taxon>Eukaryota</taxon>
        <taxon>Viridiplantae</taxon>
        <taxon>Chlorophyta</taxon>
        <taxon>Mamiellophyceae</taxon>
        <taxon>Mamiellales</taxon>
        <taxon>Mamiellaceae</taxon>
        <taxon>Micromonas</taxon>
    </lineage>
</organism>
<dbReference type="FunFam" id="3.10.490.20:FF:000005">
    <property type="entry name" value="Dynein axonemal heavy chain 6"/>
    <property type="match status" value="1"/>
</dbReference>
<gene>
    <name evidence="18" type="primary">DHC1.3</name>
    <name evidence="18" type="ORF">MICPUN_56610</name>
</gene>
<dbReference type="FunFam" id="3.40.50.300:FF:000063">
    <property type="entry name" value="dynein heavy chain 6, axonemal"/>
    <property type="match status" value="1"/>
</dbReference>
<comment type="similarity">
    <text evidence="2">Belongs to the dynein heavy chain family.</text>
</comment>
<dbReference type="GO" id="GO:0005874">
    <property type="term" value="C:microtubule"/>
    <property type="evidence" value="ECO:0007669"/>
    <property type="project" value="UniProtKB-KW"/>
</dbReference>
<evidence type="ECO:0000256" key="9">
    <source>
        <dbReference type="ARBA" id="ARBA00023017"/>
    </source>
</evidence>
<dbReference type="InterPro" id="IPR027417">
    <property type="entry name" value="P-loop_NTPase"/>
</dbReference>
<dbReference type="GO" id="GO:0060294">
    <property type="term" value="P:cilium movement involved in cell motility"/>
    <property type="evidence" value="ECO:0007669"/>
    <property type="project" value="UniProtKB-ARBA"/>
</dbReference>
<evidence type="ECO:0000256" key="16">
    <source>
        <dbReference type="SAM" id="MobiDB-lite"/>
    </source>
</evidence>
<dbReference type="STRING" id="296587.C1E0R4"/>
<dbReference type="Gene3D" id="6.10.140.1060">
    <property type="match status" value="1"/>
</dbReference>
<dbReference type="InterPro" id="IPR004273">
    <property type="entry name" value="Dynein_heavy_D6_P-loop"/>
</dbReference>
<dbReference type="Pfam" id="PF12777">
    <property type="entry name" value="MT"/>
    <property type="match status" value="1"/>
</dbReference>
<dbReference type="Pfam" id="PF18199">
    <property type="entry name" value="Dynein_C"/>
    <property type="match status" value="1"/>
</dbReference>
<evidence type="ECO:0000256" key="4">
    <source>
        <dbReference type="ARBA" id="ARBA00022701"/>
    </source>
</evidence>
<dbReference type="GO" id="GO:0005858">
    <property type="term" value="C:axonemal dynein complex"/>
    <property type="evidence" value="ECO:0007669"/>
    <property type="project" value="UniProtKB-ARBA"/>
</dbReference>
<dbReference type="KEGG" id="mis:MICPUN_56610"/>
<evidence type="ECO:0000256" key="2">
    <source>
        <dbReference type="ARBA" id="ARBA00008887"/>
    </source>
</evidence>
<dbReference type="GO" id="GO:0005524">
    <property type="term" value="F:ATP binding"/>
    <property type="evidence" value="ECO:0007669"/>
    <property type="project" value="UniProtKB-KW"/>
</dbReference>
<dbReference type="Gene3D" id="1.20.920.30">
    <property type="match status" value="1"/>
</dbReference>
<evidence type="ECO:0000256" key="1">
    <source>
        <dbReference type="ARBA" id="ARBA00004611"/>
    </source>
</evidence>
<feature type="compositionally biased region" description="Polar residues" evidence="16">
    <location>
        <begin position="123"/>
        <end position="135"/>
    </location>
</feature>
<feature type="domain" description="AAA+ ATPase" evidence="17">
    <location>
        <begin position="1505"/>
        <end position="1644"/>
    </location>
</feature>
<dbReference type="Gene3D" id="3.20.180.20">
    <property type="entry name" value="Dynein heavy chain, N-terminal domain 2"/>
    <property type="match status" value="1"/>
</dbReference>
<evidence type="ECO:0000256" key="8">
    <source>
        <dbReference type="ARBA" id="ARBA00022846"/>
    </source>
</evidence>
<dbReference type="Gene3D" id="1.10.8.720">
    <property type="entry name" value="Region D6 of dynein motor"/>
    <property type="match status" value="1"/>
</dbReference>
<name>C1E0R4_MICCC</name>
<dbReference type="GeneID" id="8241979"/>
<proteinExistence type="inferred from homology"/>
<dbReference type="Pfam" id="PF08393">
    <property type="entry name" value="DHC_N2"/>
    <property type="match status" value="1"/>
</dbReference>
<dbReference type="InterPro" id="IPR041466">
    <property type="entry name" value="Dynein_AAA5_ext"/>
</dbReference>
<feature type="compositionally biased region" description="Low complexity" evidence="16">
    <location>
        <begin position="400"/>
        <end position="416"/>
    </location>
</feature>
<evidence type="ECO:0000256" key="14">
    <source>
        <dbReference type="ARBA" id="ARBA00023273"/>
    </source>
</evidence>
<feature type="region of interest" description="Disordered" evidence="16">
    <location>
        <begin position="1"/>
        <end position="27"/>
    </location>
</feature>
<dbReference type="FunFam" id="3.40.50.300:FF:002141">
    <property type="entry name" value="Dynein heavy chain"/>
    <property type="match status" value="1"/>
</dbReference>
<dbReference type="GO" id="GO:0051959">
    <property type="term" value="F:dynein light intermediate chain binding"/>
    <property type="evidence" value="ECO:0007669"/>
    <property type="project" value="InterPro"/>
</dbReference>
<keyword evidence="5" id="KW-0547">Nucleotide-binding</keyword>
<evidence type="ECO:0000256" key="6">
    <source>
        <dbReference type="ARBA" id="ARBA00022794"/>
    </source>
</evidence>
<feature type="region of interest" description="Disordered" evidence="16">
    <location>
        <begin position="117"/>
        <end position="155"/>
    </location>
</feature>
<dbReference type="InterPro" id="IPR043160">
    <property type="entry name" value="Dynein_C_barrel"/>
</dbReference>
<keyword evidence="10 15" id="KW-0175">Coiled coil</keyword>
<dbReference type="FunFam" id="1.10.8.1220:FF:000001">
    <property type="entry name" value="Dynein axonemal heavy chain 5"/>
    <property type="match status" value="1"/>
</dbReference>
<dbReference type="InterPro" id="IPR041228">
    <property type="entry name" value="Dynein_C"/>
</dbReference>
<dbReference type="Gene3D" id="1.10.8.710">
    <property type="match status" value="1"/>
</dbReference>
<dbReference type="EMBL" id="CP001324">
    <property type="protein sequence ID" value="ACO61602.1"/>
    <property type="molecule type" value="Genomic_DNA"/>
</dbReference>
<dbReference type="Gene3D" id="1.20.1270.280">
    <property type="match status" value="1"/>
</dbReference>
<keyword evidence="12" id="KW-0505">Motor protein</keyword>
<dbReference type="InterPro" id="IPR024317">
    <property type="entry name" value="Dynein_heavy_chain_D4_dom"/>
</dbReference>
<feature type="coiled-coil region" evidence="15">
    <location>
        <begin position="2830"/>
        <end position="2857"/>
    </location>
</feature>
<feature type="domain" description="AAA+ ATPase" evidence="17">
    <location>
        <begin position="2141"/>
        <end position="2289"/>
    </location>
</feature>
<dbReference type="InterPro" id="IPR013602">
    <property type="entry name" value="Dynein_heavy_linker"/>
</dbReference>
<comment type="subcellular location">
    <subcellularLocation>
        <location evidence="1">Cytoplasm</location>
        <location evidence="1">Cytoskeleton</location>
        <location evidence="1">Flagellum axoneme</location>
    </subcellularLocation>
</comment>
<evidence type="ECO:0000256" key="7">
    <source>
        <dbReference type="ARBA" id="ARBA00022840"/>
    </source>
</evidence>
<feature type="region of interest" description="Disordered" evidence="16">
    <location>
        <begin position="45"/>
        <end position="76"/>
    </location>
</feature>
<dbReference type="InterPro" id="IPR035706">
    <property type="entry name" value="AAA_9"/>
</dbReference>
<dbReference type="Pfam" id="PF18198">
    <property type="entry name" value="AAA_lid_11"/>
    <property type="match status" value="1"/>
</dbReference>
<feature type="region of interest" description="Disordered" evidence="16">
    <location>
        <begin position="395"/>
        <end position="432"/>
    </location>
</feature>
<evidence type="ECO:0000256" key="5">
    <source>
        <dbReference type="ARBA" id="ARBA00022741"/>
    </source>
</evidence>
<evidence type="ECO:0000256" key="10">
    <source>
        <dbReference type="ARBA" id="ARBA00023054"/>
    </source>
</evidence>
<evidence type="ECO:0000259" key="17">
    <source>
        <dbReference type="SMART" id="SM00382"/>
    </source>
</evidence>
<dbReference type="Pfam" id="PF12781">
    <property type="entry name" value="AAA_9"/>
    <property type="match status" value="1"/>
</dbReference>